<sequence length="403" mass="46318">MSATRVWSKFSVKKTNGDVINLRIVELPKERFEEFLDQYINYFAKEESLFRASGVANSVEAMKELRQVIAIRNSDESFHTVICSLDNSDEVPEIIGASIMSLDSPEKIMEKKTFQGTSPQLKKMIELYGSLLNTYDMLKEFNLERYFVDRGVFVHPNYRGLGIAQELFKVRVWSKFSVKKTNGDVINLRIVELPKERFEEFLDQYINYFAKEESLFRASGVANSVEAMKELRQVIAIRNSDESFHTVICSLDNSDEVPEIIGASIMSLDSPEKIMEKKTFQGTSPQLKKMIELYGSLLNTYDMLKEFNLERYFVDRGVFVHPNYRGLGIAQELFKVRRMICKEHGVGMHGAWMSSYGTQKAAERDGWQTVCEVQFDEHGRKHGVVFQNGPPSCKFMVAKIDLT</sequence>
<dbReference type="InterPro" id="IPR016181">
    <property type="entry name" value="Acyl_CoA_acyltransferase"/>
</dbReference>
<dbReference type="Gene3D" id="3.40.630.30">
    <property type="match status" value="2"/>
</dbReference>
<dbReference type="CDD" id="cd04301">
    <property type="entry name" value="NAT_SF"/>
    <property type="match status" value="1"/>
</dbReference>
<reference evidence="1" key="1">
    <citation type="submission" date="2017-09" db="EMBL/GenBank/DDBJ databases">
        <title>Contemporary evolution of a Lepidopteran species, Heliothis virescens, in response to modern agricultural practices.</title>
        <authorList>
            <person name="Fritz M.L."/>
            <person name="Deyonke A.M."/>
            <person name="Papanicolaou A."/>
            <person name="Micinski S."/>
            <person name="Westbrook J."/>
            <person name="Gould F."/>
        </authorList>
    </citation>
    <scope>NUCLEOTIDE SEQUENCE [LARGE SCALE GENOMIC DNA]</scope>
    <source>
        <strain evidence="1">HvINT-</strain>
        <tissue evidence="1">Whole body</tissue>
    </source>
</reference>
<dbReference type="GO" id="GO:0008080">
    <property type="term" value="F:N-acetyltransferase activity"/>
    <property type="evidence" value="ECO:0007669"/>
    <property type="project" value="TreeGrafter"/>
</dbReference>
<comment type="caution">
    <text evidence="1">The sequence shown here is derived from an EMBL/GenBank/DDBJ whole genome shotgun (WGS) entry which is preliminary data.</text>
</comment>
<evidence type="ECO:0008006" key="2">
    <source>
        <dbReference type="Google" id="ProtNLM"/>
    </source>
</evidence>
<dbReference type="PANTHER" id="PTHR20905">
    <property type="entry name" value="N-ACETYLTRANSFERASE-RELATED"/>
    <property type="match status" value="1"/>
</dbReference>
<proteinExistence type="predicted"/>
<dbReference type="STRING" id="7102.A0A2A4J1B8"/>
<name>A0A2A4J1B8_HELVI</name>
<dbReference type="PANTHER" id="PTHR20905:SF32">
    <property type="entry name" value="ARYLALKYLAMINE N-ACETYLTRANSFERASE-LIKE 7, ISOFORM A"/>
    <property type="match status" value="1"/>
</dbReference>
<dbReference type="EMBL" id="NWSH01004058">
    <property type="protein sequence ID" value="PCG65526.1"/>
    <property type="molecule type" value="Genomic_DNA"/>
</dbReference>
<evidence type="ECO:0000313" key="1">
    <source>
        <dbReference type="EMBL" id="PCG65526.1"/>
    </source>
</evidence>
<accession>A0A2A4J1B8</accession>
<dbReference type="SUPFAM" id="SSF55729">
    <property type="entry name" value="Acyl-CoA N-acyltransferases (Nat)"/>
    <property type="match status" value="1"/>
</dbReference>
<protein>
    <recommendedName>
        <fullName evidence="2">N-acetyltransferase domain-containing protein</fullName>
    </recommendedName>
</protein>
<gene>
    <name evidence="1" type="ORF">B5V51_9061</name>
</gene>
<dbReference type="AlphaFoldDB" id="A0A2A4J1B8"/>
<organism evidence="1">
    <name type="scientific">Heliothis virescens</name>
    <name type="common">Tobacco budworm moth</name>
    <dbReference type="NCBI Taxonomy" id="7102"/>
    <lineage>
        <taxon>Eukaryota</taxon>
        <taxon>Metazoa</taxon>
        <taxon>Ecdysozoa</taxon>
        <taxon>Arthropoda</taxon>
        <taxon>Hexapoda</taxon>
        <taxon>Insecta</taxon>
        <taxon>Pterygota</taxon>
        <taxon>Neoptera</taxon>
        <taxon>Endopterygota</taxon>
        <taxon>Lepidoptera</taxon>
        <taxon>Glossata</taxon>
        <taxon>Ditrysia</taxon>
        <taxon>Noctuoidea</taxon>
        <taxon>Noctuidae</taxon>
        <taxon>Heliothinae</taxon>
        <taxon>Heliothis</taxon>
    </lineage>
</organism>